<dbReference type="EMBL" id="CP082781">
    <property type="protein sequence ID" value="UGS26956.1"/>
    <property type="molecule type" value="Genomic_DNA"/>
</dbReference>
<evidence type="ECO:0000259" key="2">
    <source>
        <dbReference type="Pfam" id="PF13400"/>
    </source>
</evidence>
<feature type="transmembrane region" description="Helical" evidence="1">
    <location>
        <begin position="18"/>
        <end position="36"/>
    </location>
</feature>
<dbReference type="InterPro" id="IPR028087">
    <property type="entry name" value="Tad_N"/>
</dbReference>
<dbReference type="Pfam" id="PF13400">
    <property type="entry name" value="Tad"/>
    <property type="match status" value="1"/>
</dbReference>
<proteinExistence type="predicted"/>
<keyword evidence="1" id="KW-1133">Transmembrane helix</keyword>
<reference evidence="3 4" key="1">
    <citation type="submission" date="2023-01" db="EMBL/GenBank/DDBJ databases">
        <title>Characterization of estradiol degrading bacteria Microbacterium sp. MZT7 and reveal degrading genes through genome analysis.</title>
        <authorList>
            <person name="Hao P."/>
            <person name="Gao Y."/>
        </authorList>
    </citation>
    <scope>NUCLEOTIDE SEQUENCE [LARGE SCALE GENOMIC DNA]</scope>
    <source>
        <strain evidence="3 4">MZT7</strain>
    </source>
</reference>
<keyword evidence="1" id="KW-0812">Transmembrane</keyword>
<accession>A0ABY3RVM0</accession>
<feature type="domain" description="Putative Flp pilus-assembly TadG-like N-terminal" evidence="2">
    <location>
        <begin position="12"/>
        <end position="58"/>
    </location>
</feature>
<name>A0ABY3RVM0_9MICO</name>
<organism evidence="3 4">
    <name type="scientific">Microbacterium resistens</name>
    <dbReference type="NCBI Taxonomy" id="156977"/>
    <lineage>
        <taxon>Bacteria</taxon>
        <taxon>Bacillati</taxon>
        <taxon>Actinomycetota</taxon>
        <taxon>Actinomycetes</taxon>
        <taxon>Micrococcales</taxon>
        <taxon>Microbacteriaceae</taxon>
        <taxon>Microbacterium</taxon>
    </lineage>
</organism>
<evidence type="ECO:0000313" key="3">
    <source>
        <dbReference type="EMBL" id="UGS26956.1"/>
    </source>
</evidence>
<dbReference type="Proteomes" id="UP001199642">
    <property type="component" value="Chromosome"/>
</dbReference>
<evidence type="ECO:0000256" key="1">
    <source>
        <dbReference type="SAM" id="Phobius"/>
    </source>
</evidence>
<sequence>MIGGTAVGGERGSTLPLLLGYVVLALALLVVCVCATDLHLAQKRLDAVADAAALAGADGFTVASVDGVAVLRLSDAAVREQAAAVLAAEEGGRAELVSAGTPDGTSARVTVRAVWAPPLLADAVPPLVELRSTATSRTVLR</sequence>
<gene>
    <name evidence="3" type="ORF">K8F61_01660</name>
</gene>
<protein>
    <recommendedName>
        <fullName evidence="2">Putative Flp pilus-assembly TadG-like N-terminal domain-containing protein</fullName>
    </recommendedName>
</protein>
<keyword evidence="4" id="KW-1185">Reference proteome</keyword>
<keyword evidence="1" id="KW-0472">Membrane</keyword>
<evidence type="ECO:0000313" key="4">
    <source>
        <dbReference type="Proteomes" id="UP001199642"/>
    </source>
</evidence>
<dbReference type="RefSeq" id="WP_231820473.1">
    <property type="nucleotide sequence ID" value="NZ_CP082781.1"/>
</dbReference>